<dbReference type="InterPro" id="IPR035439">
    <property type="entry name" value="UPF0145_dom_sf"/>
</dbReference>
<dbReference type="Proteomes" id="UP000232806">
    <property type="component" value="Chromosome"/>
</dbReference>
<evidence type="ECO:0000313" key="4">
    <source>
        <dbReference type="Proteomes" id="UP000232631"/>
    </source>
</evidence>
<reference evidence="4 5" key="1">
    <citation type="submission" date="2016-10" db="EMBL/GenBank/DDBJ databases">
        <title>Comparative genomics between deep and shallow subseafloor isolates.</title>
        <authorList>
            <person name="Ishii S."/>
            <person name="Miller J.R."/>
            <person name="Sutton G."/>
            <person name="Suzuki S."/>
            <person name="Methe B."/>
            <person name="Inagaki F."/>
            <person name="Imachi H."/>
        </authorList>
    </citation>
    <scope>NUCLEOTIDE SEQUENCE [LARGE SCALE GENOMIC DNA]</scope>
    <source>
        <strain evidence="3 4">A8p</strain>
        <strain evidence="2 5">MO-MB1</strain>
    </source>
</reference>
<dbReference type="InterPro" id="IPR002765">
    <property type="entry name" value="UPF0145_YbjQ-like"/>
</dbReference>
<dbReference type="RefSeq" id="WP_100904790.1">
    <property type="nucleotide sequence ID" value="NZ_CP017766.1"/>
</dbReference>
<dbReference type="KEGG" id="msub:BK009_12030"/>
<dbReference type="Pfam" id="PF01906">
    <property type="entry name" value="YbjQ_1"/>
    <property type="match status" value="1"/>
</dbReference>
<protein>
    <recommendedName>
        <fullName evidence="6">Heavy metal-binding domain-containing protein</fullName>
    </recommendedName>
</protein>
<accession>A0A2H4V9P7</accession>
<evidence type="ECO:0000256" key="1">
    <source>
        <dbReference type="SAM" id="Phobius"/>
    </source>
</evidence>
<sequence>MFVSVLNFLKDKRWAFFAILIGFAAGFLSALICVVWELKIFGFNILFIVSPLIAGFVETYIAQRTYGKSTGAISALLIFLFINAYAWLFPQDPIVLNFFTLGGLALMIQAAFPILINYLIFVVFLGVLTYAIGYLGNLLSKATNKVRRKTPEGELTDIPEDESENLLNSPQLSFMDDLEVPLVSLPHLDGGKITKHVGLVVGEAFVKENSEGTSKLSKKPQLNGMSLNEAKESALLEMLDNAYAMGANSVVEVLIDYNAIGGFKGSSIIVTATGTAVVCQ</sequence>
<dbReference type="Proteomes" id="UP000232631">
    <property type="component" value="Chromosome"/>
</dbReference>
<feature type="transmembrane region" description="Helical" evidence="1">
    <location>
        <begin position="95"/>
        <end position="112"/>
    </location>
</feature>
<dbReference type="OrthoDB" id="78231at2157"/>
<feature type="transmembrane region" description="Helical" evidence="1">
    <location>
        <begin position="14"/>
        <end position="36"/>
    </location>
</feature>
<evidence type="ECO:0000313" key="2">
    <source>
        <dbReference type="EMBL" id="AUB54812.1"/>
    </source>
</evidence>
<evidence type="ECO:0000313" key="3">
    <source>
        <dbReference type="EMBL" id="AUB61337.1"/>
    </source>
</evidence>
<proteinExistence type="predicted"/>
<feature type="transmembrane region" description="Helical" evidence="1">
    <location>
        <begin position="43"/>
        <end position="63"/>
    </location>
</feature>
<keyword evidence="1" id="KW-0472">Membrane</keyword>
<dbReference type="SUPFAM" id="SSF117782">
    <property type="entry name" value="YbjQ-like"/>
    <property type="match status" value="1"/>
</dbReference>
<keyword evidence="4" id="KW-1185">Reference proteome</keyword>
<dbReference type="EMBL" id="CP017768">
    <property type="protein sequence ID" value="AUB61337.1"/>
    <property type="molecule type" value="Genomic_DNA"/>
</dbReference>
<organism evidence="2 5">
    <name type="scientific">Methanobacterium subterraneum</name>
    <dbReference type="NCBI Taxonomy" id="59277"/>
    <lineage>
        <taxon>Archaea</taxon>
        <taxon>Methanobacteriati</taxon>
        <taxon>Methanobacteriota</taxon>
        <taxon>Methanomada group</taxon>
        <taxon>Methanobacteria</taxon>
        <taxon>Methanobacteriales</taxon>
        <taxon>Methanobacteriaceae</taxon>
        <taxon>Methanobacterium</taxon>
    </lineage>
</organism>
<evidence type="ECO:0000313" key="5">
    <source>
        <dbReference type="Proteomes" id="UP000232806"/>
    </source>
</evidence>
<accession>A0A2H4VTD4</accession>
<dbReference type="EMBL" id="CP017766">
    <property type="protein sequence ID" value="AUB54812.1"/>
    <property type="molecule type" value="Genomic_DNA"/>
</dbReference>
<evidence type="ECO:0008006" key="6">
    <source>
        <dbReference type="Google" id="ProtNLM"/>
    </source>
</evidence>
<keyword evidence="1" id="KW-0812">Transmembrane</keyword>
<dbReference type="AlphaFoldDB" id="A0A2H4V9P7"/>
<gene>
    <name evidence="2" type="ORF">BK007_01460</name>
    <name evidence="3" type="ORF">BK009_12030</name>
</gene>
<name>A0A2H4V9P7_9EURY</name>
<dbReference type="GeneID" id="35127239"/>
<feature type="transmembrane region" description="Helical" evidence="1">
    <location>
        <begin position="118"/>
        <end position="139"/>
    </location>
</feature>
<dbReference type="Gene3D" id="3.30.110.70">
    <property type="entry name" value="Hypothetical protein apc22750. Chain B"/>
    <property type="match status" value="1"/>
</dbReference>
<feature type="transmembrane region" description="Helical" evidence="1">
    <location>
        <begin position="69"/>
        <end position="88"/>
    </location>
</feature>
<keyword evidence="1" id="KW-1133">Transmembrane helix</keyword>